<dbReference type="Proteomes" id="UP000310200">
    <property type="component" value="Unassembled WGS sequence"/>
</dbReference>
<proteinExistence type="predicted"/>
<feature type="compositionally biased region" description="Basic and acidic residues" evidence="1">
    <location>
        <begin position="78"/>
        <end position="93"/>
    </location>
</feature>
<comment type="caution">
    <text evidence="2">The sequence shown here is derived from an EMBL/GenBank/DDBJ whole genome shotgun (WGS) entry which is preliminary data.</text>
</comment>
<gene>
    <name evidence="2" type="ORF">DBV15_01406</name>
</gene>
<protein>
    <submittedName>
        <fullName evidence="2">Uncharacterized protein</fullName>
    </submittedName>
</protein>
<feature type="region of interest" description="Disordered" evidence="1">
    <location>
        <begin position="67"/>
        <end position="101"/>
    </location>
</feature>
<evidence type="ECO:0000313" key="2">
    <source>
        <dbReference type="EMBL" id="TGZ55723.1"/>
    </source>
</evidence>
<keyword evidence="3" id="KW-1185">Reference proteome</keyword>
<reference evidence="2 3" key="1">
    <citation type="journal article" date="2019" name="Philos. Trans. R. Soc. Lond., B, Biol. Sci.">
        <title>Ant behaviour and brain gene expression of defending hosts depend on the ecological success of the intruding social parasite.</title>
        <authorList>
            <person name="Kaur R."/>
            <person name="Stoldt M."/>
            <person name="Jongepier E."/>
            <person name="Feldmeyer B."/>
            <person name="Menzel F."/>
            <person name="Bornberg-Bauer E."/>
            <person name="Foitzik S."/>
        </authorList>
    </citation>
    <scope>NUCLEOTIDE SEQUENCE [LARGE SCALE GENOMIC DNA]</scope>
    <source>
        <tissue evidence="2">Whole body</tissue>
    </source>
</reference>
<evidence type="ECO:0000256" key="1">
    <source>
        <dbReference type="SAM" id="MobiDB-lite"/>
    </source>
</evidence>
<organism evidence="2 3">
    <name type="scientific">Temnothorax longispinosus</name>
    <dbReference type="NCBI Taxonomy" id="300112"/>
    <lineage>
        <taxon>Eukaryota</taxon>
        <taxon>Metazoa</taxon>
        <taxon>Ecdysozoa</taxon>
        <taxon>Arthropoda</taxon>
        <taxon>Hexapoda</taxon>
        <taxon>Insecta</taxon>
        <taxon>Pterygota</taxon>
        <taxon>Neoptera</taxon>
        <taxon>Endopterygota</taxon>
        <taxon>Hymenoptera</taxon>
        <taxon>Apocrita</taxon>
        <taxon>Aculeata</taxon>
        <taxon>Formicoidea</taxon>
        <taxon>Formicidae</taxon>
        <taxon>Myrmicinae</taxon>
        <taxon>Temnothorax</taxon>
    </lineage>
</organism>
<evidence type="ECO:0000313" key="3">
    <source>
        <dbReference type="Proteomes" id="UP000310200"/>
    </source>
</evidence>
<name>A0A4S2KZI8_9HYME</name>
<sequence length="177" mass="19649">MLCKCQCGETVLAITCEKLIMLADKFYGPSRGGETQVRVPKVAIIHGRSTSSRGQCQSLVKRETRNWAKVSRRAHRGGQREERKRGREKEGNTRRNPGGDFIRRTTVSYASFPLSVSGNGSGTVTTVCRAECVLGVHARDLGFPVRELHQKNGSEPPVATPSFRFSKFEQGMYETTT</sequence>
<dbReference type="EMBL" id="QBLH01000429">
    <property type="protein sequence ID" value="TGZ55723.1"/>
    <property type="molecule type" value="Genomic_DNA"/>
</dbReference>
<dbReference type="AlphaFoldDB" id="A0A4S2KZI8"/>
<accession>A0A4S2KZI8</accession>